<evidence type="ECO:0000313" key="4">
    <source>
        <dbReference type="Proteomes" id="UP000694413"/>
    </source>
</evidence>
<dbReference type="SUPFAM" id="SSF48726">
    <property type="entry name" value="Immunoglobulin"/>
    <property type="match status" value="2"/>
</dbReference>
<dbReference type="InterPro" id="IPR036179">
    <property type="entry name" value="Ig-like_dom_sf"/>
</dbReference>
<sequence>MFPADEIVPISKKWEKKGRNPQNLHCLMGSAWTEGCRAWFPHPGGRLGVLCGCWVGSEGPRSMGLPPPCSPDGSLQISGLLPDDTGMFQCWAQHREGIQGGCAPLCPAGIAPNITRGPQDSTVIDGMAVILNCETSGAPRPAITWQKGTGLGRGLEPVLAALVAVSGSLLVSPAHLSDAGTYTCLATNSRGVDESHSCPFSPPQHLPFVLPCSHLPCPAPVPTQPVGWAMQG</sequence>
<proteinExistence type="predicted"/>
<keyword evidence="1" id="KW-0393">Immunoglobulin domain</keyword>
<evidence type="ECO:0000256" key="1">
    <source>
        <dbReference type="ARBA" id="ARBA00023319"/>
    </source>
</evidence>
<evidence type="ECO:0000313" key="3">
    <source>
        <dbReference type="Ensembl" id="ENSZALP00000014372.1"/>
    </source>
</evidence>
<dbReference type="SMART" id="SM00409">
    <property type="entry name" value="IG"/>
    <property type="match status" value="1"/>
</dbReference>
<dbReference type="Proteomes" id="UP000694413">
    <property type="component" value="Unassembled WGS sequence"/>
</dbReference>
<protein>
    <recommendedName>
        <fullName evidence="2">Ig-like domain-containing protein</fullName>
    </recommendedName>
</protein>
<evidence type="ECO:0000259" key="2">
    <source>
        <dbReference type="PROSITE" id="PS50835"/>
    </source>
</evidence>
<dbReference type="PROSITE" id="PS50835">
    <property type="entry name" value="IG_LIKE"/>
    <property type="match status" value="1"/>
</dbReference>
<dbReference type="Gene3D" id="2.60.40.10">
    <property type="entry name" value="Immunoglobulins"/>
    <property type="match status" value="1"/>
</dbReference>
<dbReference type="InterPro" id="IPR007110">
    <property type="entry name" value="Ig-like_dom"/>
</dbReference>
<dbReference type="Ensembl" id="ENSZALT00000019513.1">
    <property type="protein sequence ID" value="ENSZALP00000014372.1"/>
    <property type="gene ID" value="ENSZALG00000011929.1"/>
</dbReference>
<accession>A0A8D2MXH9</accession>
<name>A0A8D2MXH9_ZONAL</name>
<reference evidence="3" key="2">
    <citation type="submission" date="2025-09" db="UniProtKB">
        <authorList>
            <consortium name="Ensembl"/>
        </authorList>
    </citation>
    <scope>IDENTIFICATION</scope>
</reference>
<feature type="domain" description="Ig-like" evidence="2">
    <location>
        <begin position="112"/>
        <end position="201"/>
    </location>
</feature>
<dbReference type="Pfam" id="PF13927">
    <property type="entry name" value="Ig_3"/>
    <property type="match status" value="1"/>
</dbReference>
<dbReference type="SMART" id="SM00408">
    <property type="entry name" value="IGc2"/>
    <property type="match status" value="2"/>
</dbReference>
<dbReference type="PANTHER" id="PTHR10075">
    <property type="entry name" value="BASIGIN RELATED"/>
    <property type="match status" value="1"/>
</dbReference>
<dbReference type="PANTHER" id="PTHR10075:SF14">
    <property type="entry name" value="CELL ADHESION MOLECULE DSCAM2-RELATED"/>
    <property type="match status" value="1"/>
</dbReference>
<keyword evidence="4" id="KW-1185">Reference proteome</keyword>
<organism evidence="3 4">
    <name type="scientific">Zonotrichia albicollis</name>
    <name type="common">White-throated sparrow</name>
    <name type="synonym">Fringilla albicollis</name>
    <dbReference type="NCBI Taxonomy" id="44394"/>
    <lineage>
        <taxon>Eukaryota</taxon>
        <taxon>Metazoa</taxon>
        <taxon>Chordata</taxon>
        <taxon>Craniata</taxon>
        <taxon>Vertebrata</taxon>
        <taxon>Euteleostomi</taxon>
        <taxon>Archelosauria</taxon>
        <taxon>Archosauria</taxon>
        <taxon>Dinosauria</taxon>
        <taxon>Saurischia</taxon>
        <taxon>Theropoda</taxon>
        <taxon>Coelurosauria</taxon>
        <taxon>Aves</taxon>
        <taxon>Neognathae</taxon>
        <taxon>Neoaves</taxon>
        <taxon>Telluraves</taxon>
        <taxon>Australaves</taxon>
        <taxon>Passeriformes</taxon>
        <taxon>Passerellidae</taxon>
        <taxon>Zonotrichia</taxon>
    </lineage>
</organism>
<dbReference type="AlphaFoldDB" id="A0A8D2MXH9"/>
<reference evidence="3" key="1">
    <citation type="submission" date="2025-08" db="UniProtKB">
        <authorList>
            <consortium name="Ensembl"/>
        </authorList>
    </citation>
    <scope>IDENTIFICATION</scope>
</reference>
<dbReference type="InterPro" id="IPR003598">
    <property type="entry name" value="Ig_sub2"/>
</dbReference>
<dbReference type="FunFam" id="2.60.40.10:FF:000237">
    <property type="entry name" value="Sidekick cell adhesion molecule 2"/>
    <property type="match status" value="1"/>
</dbReference>
<dbReference type="InterPro" id="IPR003599">
    <property type="entry name" value="Ig_sub"/>
</dbReference>
<dbReference type="InterPro" id="IPR013783">
    <property type="entry name" value="Ig-like_fold"/>
</dbReference>